<sequence>MKVVVEMEKPRICGECRFYSERNYRCHNETGIEAHCGMGYMHGDMRDKSYRSRLYDGCRLDYDMQKERFEQMREDVENQLERTKKRFN</sequence>
<organism evidence="1 2">
    <name type="scientific">Holtiella tumoricola</name>
    <dbReference type="NCBI Taxonomy" id="3018743"/>
    <lineage>
        <taxon>Bacteria</taxon>
        <taxon>Bacillati</taxon>
        <taxon>Bacillota</taxon>
        <taxon>Clostridia</taxon>
        <taxon>Lachnospirales</taxon>
        <taxon>Cellulosilyticaceae</taxon>
        <taxon>Holtiella</taxon>
    </lineage>
</organism>
<dbReference type="Proteomes" id="UP001169242">
    <property type="component" value="Unassembled WGS sequence"/>
</dbReference>
<gene>
    <name evidence="1" type="ORF">PBV87_00795</name>
</gene>
<comment type="caution">
    <text evidence="1">The sequence shown here is derived from an EMBL/GenBank/DDBJ whole genome shotgun (WGS) entry which is preliminary data.</text>
</comment>
<reference evidence="1" key="1">
    <citation type="journal article" date="2023" name="Int. J. Syst. Evol. Microbiol.">
        <title>&lt;i&gt;Holtiella tumoricola&lt;/i&gt; gen. nov. sp. nov., isolated from a human clinical sample.</title>
        <authorList>
            <person name="Allen-Vercoe E."/>
            <person name="Daigneault M.C."/>
            <person name="Vancuren S.J."/>
            <person name="Cochrane K."/>
            <person name="O'Neal L.L."/>
            <person name="Sankaranarayanan K."/>
            <person name="Lawson P.A."/>
        </authorList>
    </citation>
    <scope>NUCLEOTIDE SEQUENCE</scope>
    <source>
        <strain evidence="1">CC70A</strain>
    </source>
</reference>
<evidence type="ECO:0000313" key="2">
    <source>
        <dbReference type="Proteomes" id="UP001169242"/>
    </source>
</evidence>
<protein>
    <submittedName>
        <fullName evidence="1">Uncharacterized protein</fullName>
    </submittedName>
</protein>
<dbReference type="AlphaFoldDB" id="A0AA42DJE4"/>
<keyword evidence="2" id="KW-1185">Reference proteome</keyword>
<evidence type="ECO:0000313" key="1">
    <source>
        <dbReference type="EMBL" id="MDA3730050.1"/>
    </source>
</evidence>
<accession>A0AA42DJE4</accession>
<proteinExistence type="predicted"/>
<dbReference type="RefSeq" id="WP_271010792.1">
    <property type="nucleotide sequence ID" value="NZ_JAQIFT010000007.1"/>
</dbReference>
<dbReference type="EMBL" id="JAQIFT010000007">
    <property type="protein sequence ID" value="MDA3730050.1"/>
    <property type="molecule type" value="Genomic_DNA"/>
</dbReference>
<name>A0AA42DJE4_9FIRM</name>